<dbReference type="AlphaFoldDB" id="A0AAW6B6P6"/>
<dbReference type="EMBL" id="JAQMFS010000058">
    <property type="protein sequence ID" value="MDB6186132.1"/>
    <property type="molecule type" value="Genomic_DNA"/>
</dbReference>
<protein>
    <recommendedName>
        <fullName evidence="8">Polysaccharide chain length determinant N-terminal domain-containing protein</fullName>
    </recommendedName>
</protein>
<evidence type="ECO:0000256" key="5">
    <source>
        <dbReference type="ARBA" id="ARBA00022989"/>
    </source>
</evidence>
<evidence type="ECO:0000256" key="4">
    <source>
        <dbReference type="ARBA" id="ARBA00022692"/>
    </source>
</evidence>
<dbReference type="InterPro" id="IPR050445">
    <property type="entry name" value="Bact_polysacc_biosynth/exp"/>
</dbReference>
<sequence length="229" mass="25889">MRILNNNIIRIVNFIKKKLLILLIFILSGVAAVSAYTVFVITPVYSVSSTLIMKSSSEKNDDSNALTSINLLQRQVKTYLEISELPNIREEVNKSLDLTENEIKNIKSIKLTNDSGSQLLTLTIRSTDRELAERYAKQYIIDYKSFAADKIGRDDLSIVTDVVGSNNPVYPSLWKNMLISFIIFTFIGLNIIFIRFIMSDSIDSLDDLEELAGVSVLGMIPTVKEKERR</sequence>
<keyword evidence="5 7" id="KW-1133">Transmembrane helix</keyword>
<accession>A0AAW6B6P6</accession>
<reference evidence="9" key="1">
    <citation type="submission" date="2023-08" db="EMBL/GenBank/DDBJ databases">
        <title>Dental plaque isolates bound by oral lectin ZG16B.</title>
        <authorList>
            <person name="Ghosh S."/>
        </authorList>
    </citation>
    <scope>NUCLEOTIDE SEQUENCE</scope>
    <source>
        <strain evidence="9">DP3_5B</strain>
    </source>
</reference>
<comment type="subcellular location">
    <subcellularLocation>
        <location evidence="1">Cell membrane</location>
        <topology evidence="1">Multi-pass membrane protein</topology>
    </subcellularLocation>
</comment>
<evidence type="ECO:0000256" key="6">
    <source>
        <dbReference type="ARBA" id="ARBA00023136"/>
    </source>
</evidence>
<evidence type="ECO:0000256" key="1">
    <source>
        <dbReference type="ARBA" id="ARBA00004651"/>
    </source>
</evidence>
<evidence type="ECO:0000256" key="7">
    <source>
        <dbReference type="SAM" id="Phobius"/>
    </source>
</evidence>
<keyword evidence="6 7" id="KW-0472">Membrane</keyword>
<evidence type="ECO:0000313" key="9">
    <source>
        <dbReference type="EMBL" id="MDB6186132.1"/>
    </source>
</evidence>
<dbReference type="PANTHER" id="PTHR32309:SF13">
    <property type="entry name" value="FERRIC ENTEROBACTIN TRANSPORT PROTEIN FEPE"/>
    <property type="match status" value="1"/>
</dbReference>
<evidence type="ECO:0000313" key="10">
    <source>
        <dbReference type="Proteomes" id="UP001212217"/>
    </source>
</evidence>
<dbReference type="GO" id="GO:0004713">
    <property type="term" value="F:protein tyrosine kinase activity"/>
    <property type="evidence" value="ECO:0007669"/>
    <property type="project" value="TreeGrafter"/>
</dbReference>
<dbReference type="Proteomes" id="UP001212217">
    <property type="component" value="Unassembled WGS sequence"/>
</dbReference>
<dbReference type="PANTHER" id="PTHR32309">
    <property type="entry name" value="TYROSINE-PROTEIN KINASE"/>
    <property type="match status" value="1"/>
</dbReference>
<keyword evidence="3" id="KW-1003">Cell membrane</keyword>
<keyword evidence="4 7" id="KW-0812">Transmembrane</keyword>
<evidence type="ECO:0000256" key="2">
    <source>
        <dbReference type="ARBA" id="ARBA00006683"/>
    </source>
</evidence>
<feature type="transmembrane region" description="Helical" evidence="7">
    <location>
        <begin position="20"/>
        <end position="45"/>
    </location>
</feature>
<proteinExistence type="inferred from homology"/>
<evidence type="ECO:0000256" key="3">
    <source>
        <dbReference type="ARBA" id="ARBA00022475"/>
    </source>
</evidence>
<dbReference type="InterPro" id="IPR003856">
    <property type="entry name" value="LPS_length_determ_N"/>
</dbReference>
<gene>
    <name evidence="9" type="ORF">PNO30_04950</name>
</gene>
<dbReference type="RefSeq" id="WP_271987375.1">
    <property type="nucleotide sequence ID" value="NZ_JAQMFS010000058.1"/>
</dbReference>
<feature type="domain" description="Polysaccharide chain length determinant N-terminal" evidence="8">
    <location>
        <begin position="9"/>
        <end position="108"/>
    </location>
</feature>
<feature type="transmembrane region" description="Helical" evidence="7">
    <location>
        <begin position="177"/>
        <end position="198"/>
    </location>
</feature>
<organism evidence="9 10">
    <name type="scientific">Gemella haemolysans</name>
    <dbReference type="NCBI Taxonomy" id="1379"/>
    <lineage>
        <taxon>Bacteria</taxon>
        <taxon>Bacillati</taxon>
        <taxon>Bacillota</taxon>
        <taxon>Bacilli</taxon>
        <taxon>Bacillales</taxon>
        <taxon>Gemellaceae</taxon>
        <taxon>Gemella</taxon>
    </lineage>
</organism>
<dbReference type="GO" id="GO:0005886">
    <property type="term" value="C:plasma membrane"/>
    <property type="evidence" value="ECO:0007669"/>
    <property type="project" value="UniProtKB-SubCell"/>
</dbReference>
<comment type="similarity">
    <text evidence="2">Belongs to the CpsC/CapA family.</text>
</comment>
<name>A0AAW6B6P6_9BACL</name>
<dbReference type="Pfam" id="PF02706">
    <property type="entry name" value="Wzz"/>
    <property type="match status" value="1"/>
</dbReference>
<comment type="caution">
    <text evidence="9">The sequence shown here is derived from an EMBL/GenBank/DDBJ whole genome shotgun (WGS) entry which is preliminary data.</text>
</comment>
<evidence type="ECO:0000259" key="8">
    <source>
        <dbReference type="Pfam" id="PF02706"/>
    </source>
</evidence>